<dbReference type="GO" id="GO:0043590">
    <property type="term" value="C:bacterial nucleoid"/>
    <property type="evidence" value="ECO:0007669"/>
    <property type="project" value="TreeGrafter"/>
</dbReference>
<protein>
    <recommendedName>
        <fullName evidence="3 9">DNA repair protein RecN</fullName>
    </recommendedName>
    <alternativeName>
        <fullName evidence="8 9">Recombination protein N</fullName>
    </alternativeName>
</protein>
<keyword evidence="10" id="KW-0175">Coiled coil</keyword>
<dbReference type="GO" id="GO:0006310">
    <property type="term" value="P:DNA recombination"/>
    <property type="evidence" value="ECO:0007669"/>
    <property type="project" value="InterPro"/>
</dbReference>
<evidence type="ECO:0000256" key="10">
    <source>
        <dbReference type="SAM" id="Coils"/>
    </source>
</evidence>
<dbReference type="GO" id="GO:0006281">
    <property type="term" value="P:DNA repair"/>
    <property type="evidence" value="ECO:0007669"/>
    <property type="project" value="UniProtKB-KW"/>
</dbReference>
<accession>A0A2S0M7J4</accession>
<dbReference type="EMBL" id="CP027569">
    <property type="protein sequence ID" value="AVO27444.1"/>
    <property type="molecule type" value="Genomic_DNA"/>
</dbReference>
<feature type="domain" description="AAA+ ATPase" evidence="11">
    <location>
        <begin position="21"/>
        <end position="512"/>
    </location>
</feature>
<proteinExistence type="inferred from homology"/>
<keyword evidence="7 9" id="KW-0234">DNA repair</keyword>
<dbReference type="InterPro" id="IPR004604">
    <property type="entry name" value="DNA_recomb/repair_RecN"/>
</dbReference>
<organism evidence="12 13">
    <name type="scientific">Megasphaera elsdenii</name>
    <dbReference type="NCBI Taxonomy" id="907"/>
    <lineage>
        <taxon>Bacteria</taxon>
        <taxon>Bacillati</taxon>
        <taxon>Bacillota</taxon>
        <taxon>Negativicutes</taxon>
        <taxon>Veillonellales</taxon>
        <taxon>Veillonellaceae</taxon>
        <taxon>Megasphaera</taxon>
    </lineage>
</organism>
<dbReference type="Gene3D" id="3.40.50.300">
    <property type="entry name" value="P-loop containing nucleotide triphosphate hydrolases"/>
    <property type="match status" value="2"/>
</dbReference>
<evidence type="ECO:0000256" key="9">
    <source>
        <dbReference type="PIRNR" id="PIRNR003128"/>
    </source>
</evidence>
<evidence type="ECO:0000256" key="1">
    <source>
        <dbReference type="ARBA" id="ARBA00003618"/>
    </source>
</evidence>
<keyword evidence="6" id="KW-0067">ATP-binding</keyword>
<gene>
    <name evidence="12" type="primary">recN</name>
    <name evidence="12" type="ORF">C6Y28_07440</name>
</gene>
<dbReference type="RefSeq" id="WP_027894891.1">
    <property type="nucleotide sequence ID" value="NZ_CP027569.1"/>
</dbReference>
<dbReference type="SUPFAM" id="SSF52540">
    <property type="entry name" value="P-loop containing nucleoside triphosphate hydrolases"/>
    <property type="match status" value="1"/>
</dbReference>
<keyword evidence="4" id="KW-0547">Nucleotide-binding</keyword>
<dbReference type="Pfam" id="PF02463">
    <property type="entry name" value="SMC_N"/>
    <property type="match status" value="1"/>
</dbReference>
<sequence length="560" mass="61900">MLQSLHIHNFALIEDLHLTFGDGVTIFTGETGAGKSILLDAIGMLAGKRASASFVRHGTDSFLVEGAFFFSALPEGLEQLLEANHIEVDEGQLIISRQFPRSGRGTILVNGTLVPTATLRRLGEYLLDIHGQFDNSLIFNPSYHVAILDGLTADVRQARQDYDGLYRQWHETEGEIKALRHDESEKARMLSILAFQIKEIEGAALKEGEDDELEQKINKASHAEHIKDNLKEAMFALEGSERQPGVIEQIETIHRSLEKASAYDEAFSALAGKVETLSYEIEDVHDGLLRYADSFDFDERALDAMQSRLASIEKLKRKYGFTVADILQFLAKAKADYERLDQSESHLVKLEEKLAREAEAVRQQAQVLAAARREADSQFSKAMTATLNKLGMLNSRIAFHIEPMKDITPDGSAGIELYFSANTGETMQPLAKIASGGEVSRIALALKTAGPERTTGKTMIFDEIDVGISGQTGLQVADHIRQLSGQGQVFCITHLPQTAAIADHHYFIYKKEMDGRTVTQVRGLSEGEHVLEIARMFAGNDTTKASIEAARQIVKQVKGM</sequence>
<evidence type="ECO:0000256" key="5">
    <source>
        <dbReference type="ARBA" id="ARBA00022763"/>
    </source>
</evidence>
<dbReference type="OrthoDB" id="9806954at2"/>
<evidence type="ECO:0000259" key="11">
    <source>
        <dbReference type="SMART" id="SM00382"/>
    </source>
</evidence>
<dbReference type="AlphaFoldDB" id="A0A2S0M7J4"/>
<evidence type="ECO:0000256" key="8">
    <source>
        <dbReference type="ARBA" id="ARBA00033408"/>
    </source>
</evidence>
<evidence type="ECO:0000256" key="7">
    <source>
        <dbReference type="ARBA" id="ARBA00023204"/>
    </source>
</evidence>
<name>A0A2S0M7J4_MEGEL</name>
<dbReference type="GO" id="GO:0005524">
    <property type="term" value="F:ATP binding"/>
    <property type="evidence" value="ECO:0007669"/>
    <property type="project" value="UniProtKB-KW"/>
</dbReference>
<comment type="similarity">
    <text evidence="2 9">Belongs to the RecN family.</text>
</comment>
<dbReference type="SMART" id="SM00382">
    <property type="entry name" value="AAA"/>
    <property type="match status" value="1"/>
</dbReference>
<dbReference type="InterPro" id="IPR003593">
    <property type="entry name" value="AAA+_ATPase"/>
</dbReference>
<dbReference type="NCBIfam" id="TIGR00634">
    <property type="entry name" value="recN"/>
    <property type="match status" value="1"/>
</dbReference>
<evidence type="ECO:0000313" key="13">
    <source>
        <dbReference type="Proteomes" id="UP000238358"/>
    </source>
</evidence>
<dbReference type="PIRSF" id="PIRSF003128">
    <property type="entry name" value="RecN"/>
    <property type="match status" value="1"/>
</dbReference>
<dbReference type="InterPro" id="IPR003395">
    <property type="entry name" value="RecF/RecN/SMC_N"/>
</dbReference>
<keyword evidence="5 9" id="KW-0227">DNA damage</keyword>
<dbReference type="InterPro" id="IPR027417">
    <property type="entry name" value="P-loop_NTPase"/>
</dbReference>
<reference evidence="12 13" key="1">
    <citation type="journal article" date="2018" name="Genome Announc.">
        <title>Complete genomes of two Megasphaera elsdenii strains, NCIMB 702410 and ATCC 25940.</title>
        <authorList>
            <person name="Hatmaker E.A."/>
            <person name="O'Dell K."/>
            <person name="Riley L.A."/>
            <person name="Klingeman D.M."/>
            <person name="Guss A.M."/>
        </authorList>
    </citation>
    <scope>NUCLEOTIDE SEQUENCE [LARGE SCALE GENOMIC DNA]</scope>
    <source>
        <strain evidence="12 13">NCIMB702410</strain>
    </source>
</reference>
<evidence type="ECO:0000256" key="3">
    <source>
        <dbReference type="ARBA" id="ARBA00021315"/>
    </source>
</evidence>
<dbReference type="Proteomes" id="UP000238358">
    <property type="component" value="Chromosome"/>
</dbReference>
<comment type="function">
    <text evidence="1 9">May be involved in recombinational repair of damaged DNA.</text>
</comment>
<dbReference type="PANTHER" id="PTHR11059">
    <property type="entry name" value="DNA REPAIR PROTEIN RECN"/>
    <property type="match status" value="1"/>
</dbReference>
<evidence type="ECO:0000313" key="12">
    <source>
        <dbReference type="EMBL" id="AVO27444.1"/>
    </source>
</evidence>
<dbReference type="GO" id="GO:0009432">
    <property type="term" value="P:SOS response"/>
    <property type="evidence" value="ECO:0007669"/>
    <property type="project" value="TreeGrafter"/>
</dbReference>
<evidence type="ECO:0000256" key="2">
    <source>
        <dbReference type="ARBA" id="ARBA00009441"/>
    </source>
</evidence>
<evidence type="ECO:0000256" key="6">
    <source>
        <dbReference type="ARBA" id="ARBA00022840"/>
    </source>
</evidence>
<dbReference type="PANTHER" id="PTHR11059:SF0">
    <property type="entry name" value="DNA REPAIR PROTEIN RECN"/>
    <property type="match status" value="1"/>
</dbReference>
<feature type="coiled-coil region" evidence="10">
    <location>
        <begin position="340"/>
        <end position="367"/>
    </location>
</feature>
<dbReference type="CDD" id="cd03241">
    <property type="entry name" value="ABC_RecN"/>
    <property type="match status" value="2"/>
</dbReference>
<evidence type="ECO:0000256" key="4">
    <source>
        <dbReference type="ARBA" id="ARBA00022741"/>
    </source>
</evidence>